<comment type="similarity">
    <text evidence="1">Belongs to the NAD(P)-dependent epimerase/dehydratase family.</text>
</comment>
<gene>
    <name evidence="3" type="ORF">HGMM_F07E12C24</name>
</gene>
<dbReference type="AlphaFoldDB" id="H5SBP1"/>
<accession>H5SBP1</accession>
<organism evidence="3">
    <name type="scientific">uncultured Bacteroidota bacterium</name>
    <dbReference type="NCBI Taxonomy" id="152509"/>
    <lineage>
        <taxon>Bacteria</taxon>
        <taxon>Pseudomonadati</taxon>
        <taxon>Bacteroidota</taxon>
        <taxon>environmental samples</taxon>
    </lineage>
</organism>
<sequence>MVLITGASGEMGHALIEALAEEGTPVLAADVRPLPHELAQRCVAVLTGAEGDVTSPAFVERAAQFPIGQIFHLAAVLSTAAERDPVRAHRVNVDGTLAVLSLAQQRGEQARHPVQVMFPSTIAVYGFGSLEEKQRVSAVREDQALHPHTLYGIAKLHCERLGEYYTNHYMQLAGEARWVDFRALRFPGLISAETLPSGGTSDYAPEMLHAAAQGIPYRCFVRPSTRIPFMAMPDGIKALRMLAEAPAEYLSQRVYNIGAFAPTAEEIAAIVRRYFPDAVIEYDVDERRQAIVDSWCTDVDDSAARRDWGWQPEYDFERAFAEYLVPAVTRRYRQTTPVQQ</sequence>
<evidence type="ECO:0000313" key="3">
    <source>
        <dbReference type="EMBL" id="BAL53577.1"/>
    </source>
</evidence>
<reference evidence="3" key="2">
    <citation type="journal article" date="2012" name="PLoS ONE">
        <title>A Deeply Branching Thermophilic Bacterium with an Ancient Acetyl-CoA Pathway Dominates a Subsurface Ecosystem.</title>
        <authorList>
            <person name="Takami H."/>
            <person name="Noguchi H."/>
            <person name="Takaki Y."/>
            <person name="Uchiyama I."/>
            <person name="Toyoda A."/>
            <person name="Nishi S."/>
            <person name="Chee G.-J."/>
            <person name="Arai W."/>
            <person name="Nunoura T."/>
            <person name="Itoh T."/>
            <person name="Hattori M."/>
            <person name="Takai K."/>
        </authorList>
    </citation>
    <scope>NUCLEOTIDE SEQUENCE</scope>
</reference>
<dbReference type="EMBL" id="AP011661">
    <property type="protein sequence ID" value="BAL53577.1"/>
    <property type="molecule type" value="Genomic_DNA"/>
</dbReference>
<dbReference type="GO" id="GO:0008743">
    <property type="term" value="F:L-threonine 3-dehydrogenase activity"/>
    <property type="evidence" value="ECO:0007669"/>
    <property type="project" value="TreeGrafter"/>
</dbReference>
<evidence type="ECO:0000256" key="1">
    <source>
        <dbReference type="ARBA" id="ARBA00007637"/>
    </source>
</evidence>
<name>H5SBP1_9BACT</name>
<reference evidence="3" key="1">
    <citation type="journal article" date="2005" name="Environ. Microbiol.">
        <title>Genetic and functional properties of uncultivated thermophilic crenarchaeotes from a subsurface gold mine as revealed by analysis of genome fragments.</title>
        <authorList>
            <person name="Nunoura T."/>
            <person name="Hirayama H."/>
            <person name="Takami H."/>
            <person name="Oida H."/>
            <person name="Nishi S."/>
            <person name="Shimamura S."/>
            <person name="Suzuki Y."/>
            <person name="Inagaki F."/>
            <person name="Takai K."/>
            <person name="Nealson K.H."/>
            <person name="Horikoshi K."/>
        </authorList>
    </citation>
    <scope>NUCLEOTIDE SEQUENCE</scope>
</reference>
<dbReference type="GO" id="GO:0006567">
    <property type="term" value="P:L-threonine catabolic process"/>
    <property type="evidence" value="ECO:0007669"/>
    <property type="project" value="TreeGrafter"/>
</dbReference>
<dbReference type="PANTHER" id="PTHR42687:SF1">
    <property type="entry name" value="L-THREONINE 3-DEHYDROGENASE, MITOCHONDRIAL"/>
    <property type="match status" value="1"/>
</dbReference>
<dbReference type="Pfam" id="PF01370">
    <property type="entry name" value="Epimerase"/>
    <property type="match status" value="1"/>
</dbReference>
<feature type="domain" description="NAD-dependent epimerase/dehydratase" evidence="2">
    <location>
        <begin position="2"/>
        <end position="258"/>
    </location>
</feature>
<protein>
    <submittedName>
        <fullName evidence="3">Epimerase/reductase</fullName>
    </submittedName>
</protein>
<dbReference type="Gene3D" id="3.40.50.720">
    <property type="entry name" value="NAD(P)-binding Rossmann-like Domain"/>
    <property type="match status" value="1"/>
</dbReference>
<proteinExistence type="inferred from homology"/>
<dbReference type="InterPro" id="IPR051225">
    <property type="entry name" value="NAD(P)_epim/dehydratase"/>
</dbReference>
<dbReference type="SUPFAM" id="SSF51735">
    <property type="entry name" value="NAD(P)-binding Rossmann-fold domains"/>
    <property type="match status" value="1"/>
</dbReference>
<dbReference type="InterPro" id="IPR036291">
    <property type="entry name" value="NAD(P)-bd_dom_sf"/>
</dbReference>
<dbReference type="PANTHER" id="PTHR42687">
    <property type="entry name" value="L-THREONINE 3-DEHYDROGENASE"/>
    <property type="match status" value="1"/>
</dbReference>
<evidence type="ECO:0000259" key="2">
    <source>
        <dbReference type="Pfam" id="PF01370"/>
    </source>
</evidence>
<dbReference type="InterPro" id="IPR001509">
    <property type="entry name" value="Epimerase_deHydtase"/>
</dbReference>